<gene>
    <name evidence="2" type="ORF">DDW05_00055</name>
</gene>
<evidence type="ECO:0008006" key="4">
    <source>
        <dbReference type="Google" id="ProtNLM"/>
    </source>
</evidence>
<dbReference type="PANTHER" id="PTHR40707:SF1">
    <property type="entry name" value="DUF460 DOMAIN-CONTAINING PROTEIN"/>
    <property type="match status" value="1"/>
</dbReference>
<proteinExistence type="predicted"/>
<dbReference type="Pfam" id="PF04312">
    <property type="entry name" value="DUF460"/>
    <property type="match status" value="1"/>
</dbReference>
<feature type="coiled-coil region" evidence="1">
    <location>
        <begin position="113"/>
        <end position="221"/>
    </location>
</feature>
<dbReference type="InterPro" id="IPR007408">
    <property type="entry name" value="DUF460"/>
</dbReference>
<sequence>MLKSLIVGIDPGTNLGLVVIDDNGNIVDKLSGKNIQNEDIIKYISDLKYVVLIATDKKEIPKTILDIASKLNIGIYSPKEDISLEIKNKYYKDDNLKKIFENNHEFDAYISAIEALKKLKEIFEKAKRVSENQDEYIKILKYILKNRKVEAVAVKNNLREKEKEIKEKKKRKKIKRDKGDIEIIKVIVKNKKDKEENEKIIEELNKKYIELLNDYNILSKILTERLKNEDNIIPKISFLYLNKIYYNRIFIDEFKEEYITYYKSKDVKFFVKKENFIEAKNIFPKFYVVDEFKELKNFIIVEKFREEKSNIIDKDIDEERLKKILKNYREHRLQNILG</sequence>
<dbReference type="AlphaFoldDB" id="A0A2T9WV36"/>
<accession>A0A2T9WV36</accession>
<evidence type="ECO:0000313" key="3">
    <source>
        <dbReference type="Proteomes" id="UP000245908"/>
    </source>
</evidence>
<comment type="caution">
    <text evidence="2">The sequence shown here is derived from an EMBL/GenBank/DDBJ whole genome shotgun (WGS) entry which is preliminary data.</text>
</comment>
<reference evidence="2 3" key="1">
    <citation type="journal article" date="2015" name="Appl. Environ. Microbiol.">
        <title>Nanoarchaeota, Their Sulfolobales Host, and Nanoarchaeota Virus Distribution across Yellowstone National Park Hot Springs.</title>
        <authorList>
            <person name="Munson-McGee J.H."/>
            <person name="Field E.K."/>
            <person name="Bateson M."/>
            <person name="Rooney C."/>
            <person name="Stepanauskas R."/>
            <person name="Young M.J."/>
        </authorList>
    </citation>
    <scope>NUCLEOTIDE SEQUENCE [LARGE SCALE GENOMIC DNA]</scope>
    <source>
        <strain evidence="2">SCGC AB-777_O03</strain>
    </source>
</reference>
<dbReference type="EMBL" id="QEFH01000001">
    <property type="protein sequence ID" value="PVU71681.1"/>
    <property type="molecule type" value="Genomic_DNA"/>
</dbReference>
<keyword evidence="1" id="KW-0175">Coiled coil</keyword>
<protein>
    <recommendedName>
        <fullName evidence="4">DUF460 domain-containing protein</fullName>
    </recommendedName>
</protein>
<evidence type="ECO:0000256" key="1">
    <source>
        <dbReference type="SAM" id="Coils"/>
    </source>
</evidence>
<dbReference type="PANTHER" id="PTHR40707">
    <property type="entry name" value="POSSIBLE NUCLEASE OF RNASE H FOLD, RUVC/YQGF FAMILY"/>
    <property type="match status" value="1"/>
</dbReference>
<organism evidence="2 3">
    <name type="scientific">Nanobsidianus stetteri</name>
    <dbReference type="NCBI Taxonomy" id="1294122"/>
    <lineage>
        <taxon>Archaea</taxon>
        <taxon>Nanobdellota</taxon>
        <taxon>Candidatus Nanoarchaeia</taxon>
        <taxon>Nanoarchaeales</taxon>
        <taxon>Nanopusillaceae</taxon>
        <taxon>Candidatus Nanobsidianus</taxon>
    </lineage>
</organism>
<evidence type="ECO:0000313" key="2">
    <source>
        <dbReference type="EMBL" id="PVU71681.1"/>
    </source>
</evidence>
<name>A0A2T9WV36_NANST</name>
<dbReference type="Proteomes" id="UP000245908">
    <property type="component" value="Unassembled WGS sequence"/>
</dbReference>